<reference evidence="4" key="1">
    <citation type="journal article" date="2019" name="Int. J. Syst. Evol. Microbiol.">
        <title>The Global Catalogue of Microorganisms (GCM) 10K type strain sequencing project: providing services to taxonomists for standard genome sequencing and annotation.</title>
        <authorList>
            <consortium name="The Broad Institute Genomics Platform"/>
            <consortium name="The Broad Institute Genome Sequencing Center for Infectious Disease"/>
            <person name="Wu L."/>
            <person name="Ma J."/>
        </authorList>
    </citation>
    <scope>NUCLEOTIDE SEQUENCE [LARGE SCALE GENOMIC DNA]</scope>
    <source>
        <strain evidence="4">JCM 9918</strain>
    </source>
</reference>
<keyword evidence="4" id="KW-1185">Reference proteome</keyword>
<dbReference type="Pfam" id="PF13622">
    <property type="entry name" value="4HBT_3"/>
    <property type="match status" value="1"/>
</dbReference>
<dbReference type="SUPFAM" id="SSF54637">
    <property type="entry name" value="Thioesterase/thiol ester dehydrase-isomerase"/>
    <property type="match status" value="2"/>
</dbReference>
<evidence type="ECO:0000313" key="3">
    <source>
        <dbReference type="EMBL" id="MFC5805961.1"/>
    </source>
</evidence>
<comment type="caution">
    <text evidence="3">The sequence shown here is derived from an EMBL/GenBank/DDBJ whole genome shotgun (WGS) entry which is preliminary data.</text>
</comment>
<evidence type="ECO:0000313" key="4">
    <source>
        <dbReference type="Proteomes" id="UP001596112"/>
    </source>
</evidence>
<dbReference type="Proteomes" id="UP001596112">
    <property type="component" value="Unassembled WGS sequence"/>
</dbReference>
<dbReference type="RefSeq" id="WP_272169717.1">
    <property type="nucleotide sequence ID" value="NZ_JAQOSL010000012.1"/>
</dbReference>
<dbReference type="Gene3D" id="2.40.160.210">
    <property type="entry name" value="Acyl-CoA thioesterase, double hotdog domain"/>
    <property type="match status" value="1"/>
</dbReference>
<feature type="domain" description="Acyl-CoA thioesterase-like C-terminal" evidence="2">
    <location>
        <begin position="131"/>
        <end position="257"/>
    </location>
</feature>
<evidence type="ECO:0000259" key="1">
    <source>
        <dbReference type="Pfam" id="PF13622"/>
    </source>
</evidence>
<sequence>MDTIPAPPTPTDRHAHVDDVRVEPVWRAWAGAHGGYVAALGLDAMRRRLPPHCADSATVRSVTTQFLAPVRSDTLRLEAAVHPAGRSGAVTTFLGTQDGRTVVAGSAVFGTGRPGPDRLAPTMPDVPPAEGLTSFALPADLVPFGQLLDIRPATSVLPLSGSPDAELTAWVRFLDGRPVDSPTGLVLADALPAGIFARWRRPRPVPSADLTAHFTGETTEGWALVRIRTDHAAHGWTIDDSSVWSADGRLILMARQSRRITQSAATPPHLDLSA</sequence>
<dbReference type="EMBL" id="JBHSNZ010000001">
    <property type="protein sequence ID" value="MFC5805961.1"/>
    <property type="molecule type" value="Genomic_DNA"/>
</dbReference>
<accession>A0ABW1AZJ9</accession>
<gene>
    <name evidence="3" type="ORF">ACFQGO_00255</name>
</gene>
<dbReference type="InterPro" id="IPR049450">
    <property type="entry name" value="ACOT8-like_C"/>
</dbReference>
<organism evidence="3 4">
    <name type="scientific">Streptomyces heilongjiangensis</name>
    <dbReference type="NCBI Taxonomy" id="945052"/>
    <lineage>
        <taxon>Bacteria</taxon>
        <taxon>Bacillati</taxon>
        <taxon>Actinomycetota</taxon>
        <taxon>Actinomycetes</taxon>
        <taxon>Kitasatosporales</taxon>
        <taxon>Streptomycetaceae</taxon>
        <taxon>Streptomyces</taxon>
    </lineage>
</organism>
<dbReference type="InterPro" id="IPR029069">
    <property type="entry name" value="HotDog_dom_sf"/>
</dbReference>
<protein>
    <submittedName>
        <fullName evidence="3">Acyl-CoA thioesterase</fullName>
    </submittedName>
</protein>
<dbReference type="InterPro" id="IPR042171">
    <property type="entry name" value="Acyl-CoA_hotdog"/>
</dbReference>
<feature type="domain" description="Acyl-CoA thioesterase-like N-terminal HotDog" evidence="1">
    <location>
        <begin position="25"/>
        <end position="110"/>
    </location>
</feature>
<name>A0ABW1AZJ9_9ACTN</name>
<proteinExistence type="predicted"/>
<evidence type="ECO:0000259" key="2">
    <source>
        <dbReference type="Pfam" id="PF20789"/>
    </source>
</evidence>
<dbReference type="InterPro" id="IPR049449">
    <property type="entry name" value="TesB_ACOT8-like_N"/>
</dbReference>
<dbReference type="Pfam" id="PF20789">
    <property type="entry name" value="4HBT_3C"/>
    <property type="match status" value="1"/>
</dbReference>